<feature type="non-terminal residue" evidence="2">
    <location>
        <position position="1"/>
    </location>
</feature>
<accession>A0AA38LA95</accession>
<evidence type="ECO:0000256" key="1">
    <source>
        <dbReference type="ARBA" id="ARBA00006974"/>
    </source>
</evidence>
<dbReference type="AlphaFoldDB" id="A0AA38LA95"/>
<dbReference type="EMBL" id="JAHRHJ020000004">
    <property type="protein sequence ID" value="KAH9317688.1"/>
    <property type="molecule type" value="Genomic_DNA"/>
</dbReference>
<dbReference type="PANTHER" id="PTHR31374:SF7">
    <property type="entry name" value="SAUR-LIKE AUXIN-RESPONSIVE PROTEIN FAMILY"/>
    <property type="match status" value="1"/>
</dbReference>
<name>A0AA38LA95_TAXCH</name>
<evidence type="ECO:0000313" key="3">
    <source>
        <dbReference type="Proteomes" id="UP000824469"/>
    </source>
</evidence>
<dbReference type="PANTHER" id="PTHR31374">
    <property type="entry name" value="AUXIN-INDUCED PROTEIN-LIKE-RELATED"/>
    <property type="match status" value="1"/>
</dbReference>
<dbReference type="GO" id="GO:0009733">
    <property type="term" value="P:response to auxin"/>
    <property type="evidence" value="ECO:0007669"/>
    <property type="project" value="InterPro"/>
</dbReference>
<dbReference type="OMA" id="CKEEAFM"/>
<gene>
    <name evidence="2" type="ORF">KI387_019457</name>
</gene>
<organism evidence="2 3">
    <name type="scientific">Taxus chinensis</name>
    <name type="common">Chinese yew</name>
    <name type="synonym">Taxus wallichiana var. chinensis</name>
    <dbReference type="NCBI Taxonomy" id="29808"/>
    <lineage>
        <taxon>Eukaryota</taxon>
        <taxon>Viridiplantae</taxon>
        <taxon>Streptophyta</taxon>
        <taxon>Embryophyta</taxon>
        <taxon>Tracheophyta</taxon>
        <taxon>Spermatophyta</taxon>
        <taxon>Pinopsida</taxon>
        <taxon>Pinidae</taxon>
        <taxon>Conifers II</taxon>
        <taxon>Cupressales</taxon>
        <taxon>Taxaceae</taxon>
        <taxon>Taxus</taxon>
    </lineage>
</organism>
<comment type="caution">
    <text evidence="2">The sequence shown here is derived from an EMBL/GenBank/DDBJ whole genome shotgun (WGS) entry which is preliminary data.</text>
</comment>
<keyword evidence="3" id="KW-1185">Reference proteome</keyword>
<comment type="similarity">
    <text evidence="1">Belongs to the ARG7 family.</text>
</comment>
<dbReference type="InterPro" id="IPR003676">
    <property type="entry name" value="SAUR_fam"/>
</dbReference>
<dbReference type="Pfam" id="PF02519">
    <property type="entry name" value="Auxin_inducible"/>
    <property type="match status" value="2"/>
</dbReference>
<protein>
    <submittedName>
        <fullName evidence="2">Uncharacterized protein</fullName>
    </submittedName>
</protein>
<dbReference type="Proteomes" id="UP000824469">
    <property type="component" value="Unassembled WGS sequence"/>
</dbReference>
<sequence length="185" mass="21706">FHNCSGRLHQFPMHLSWKKGAEVRRKGFLPLYIRVQGEELQRSVVPVKYINHPLFRKLLNEAEEEYGFDQRAAITIPCQVFELHGRMHQFPMHLSWKKGAEVRRKGFLPLYVGAQGEELQRCVVPVKYVNHPLFRKLLNEVEQEYGFNQRAAITIPCQVSELQYVQEVIHKEKHHSHSHQSCLNG</sequence>
<evidence type="ECO:0000313" key="2">
    <source>
        <dbReference type="EMBL" id="KAH9317688.1"/>
    </source>
</evidence>
<proteinExistence type="inferred from homology"/>
<reference evidence="2 3" key="1">
    <citation type="journal article" date="2021" name="Nat. Plants">
        <title>The Taxus genome provides insights into paclitaxel biosynthesis.</title>
        <authorList>
            <person name="Xiong X."/>
            <person name="Gou J."/>
            <person name="Liao Q."/>
            <person name="Li Y."/>
            <person name="Zhou Q."/>
            <person name="Bi G."/>
            <person name="Li C."/>
            <person name="Du R."/>
            <person name="Wang X."/>
            <person name="Sun T."/>
            <person name="Guo L."/>
            <person name="Liang H."/>
            <person name="Lu P."/>
            <person name="Wu Y."/>
            <person name="Zhang Z."/>
            <person name="Ro D.K."/>
            <person name="Shang Y."/>
            <person name="Huang S."/>
            <person name="Yan J."/>
        </authorList>
    </citation>
    <scope>NUCLEOTIDE SEQUENCE [LARGE SCALE GENOMIC DNA]</scope>
    <source>
        <strain evidence="2">Ta-2019</strain>
    </source>
</reference>